<evidence type="ECO:0000256" key="4">
    <source>
        <dbReference type="ARBA" id="ARBA00012728"/>
    </source>
</evidence>
<dbReference type="NCBIfam" id="NF005737">
    <property type="entry name" value="PRK07564.1-1"/>
    <property type="match status" value="1"/>
</dbReference>
<feature type="region of interest" description="Disordered" evidence="10">
    <location>
        <begin position="1"/>
        <end position="22"/>
    </location>
</feature>
<dbReference type="Gene3D" id="3.30.310.50">
    <property type="entry name" value="Alpha-D-phosphohexomutase, C-terminal domain"/>
    <property type="match status" value="1"/>
</dbReference>
<dbReference type="Pfam" id="PF02879">
    <property type="entry name" value="PGM_PMM_II"/>
    <property type="match status" value="1"/>
</dbReference>
<evidence type="ECO:0000256" key="3">
    <source>
        <dbReference type="ARBA" id="ARBA00010231"/>
    </source>
</evidence>
<dbReference type="InterPro" id="IPR016066">
    <property type="entry name" value="A-D-PHexomutase_CS"/>
</dbReference>
<organism evidence="14 15">
    <name type="scientific">Ketogulonicigenium robustum</name>
    <dbReference type="NCBI Taxonomy" id="92947"/>
    <lineage>
        <taxon>Bacteria</taxon>
        <taxon>Pseudomonadati</taxon>
        <taxon>Pseudomonadota</taxon>
        <taxon>Alphaproteobacteria</taxon>
        <taxon>Rhodobacterales</taxon>
        <taxon>Roseobacteraceae</taxon>
        <taxon>Ketogulonicigenium</taxon>
    </lineage>
</organism>
<dbReference type="Pfam" id="PF24947">
    <property type="entry name" value="PGM1_C_vert_fung"/>
    <property type="match status" value="1"/>
</dbReference>
<evidence type="ECO:0000313" key="15">
    <source>
        <dbReference type="Proteomes" id="UP000242447"/>
    </source>
</evidence>
<dbReference type="GO" id="GO:0005829">
    <property type="term" value="C:cytosol"/>
    <property type="evidence" value="ECO:0007669"/>
    <property type="project" value="TreeGrafter"/>
</dbReference>
<dbReference type="PANTHER" id="PTHR22573">
    <property type="entry name" value="PHOSPHOHEXOMUTASE FAMILY MEMBER"/>
    <property type="match status" value="1"/>
</dbReference>
<keyword evidence="5" id="KW-0597">Phosphoprotein</keyword>
<dbReference type="RefSeq" id="WP_085786307.1">
    <property type="nucleotide sequence ID" value="NZ_CP019937.1"/>
</dbReference>
<feature type="compositionally biased region" description="Polar residues" evidence="10">
    <location>
        <begin position="1"/>
        <end position="11"/>
    </location>
</feature>
<dbReference type="Pfam" id="PF02878">
    <property type="entry name" value="PGM_PMM_I"/>
    <property type="match status" value="1"/>
</dbReference>
<dbReference type="InterPro" id="IPR036900">
    <property type="entry name" value="A-D-PHexomutase_C_sf"/>
</dbReference>
<dbReference type="SUPFAM" id="SSF55957">
    <property type="entry name" value="Phosphoglucomutase, C-terminal domain"/>
    <property type="match status" value="1"/>
</dbReference>
<accession>A0A1W6NZZ0</accession>
<proteinExistence type="inferred from homology"/>
<feature type="domain" description="Alpha-D-phosphohexomutase alpha/beta/alpha" evidence="12">
    <location>
        <begin position="184"/>
        <end position="286"/>
    </location>
</feature>
<dbReference type="PANTHER" id="PTHR22573:SF2">
    <property type="entry name" value="PHOSPHOGLUCOMUTASE"/>
    <property type="match status" value="1"/>
</dbReference>
<dbReference type="GO" id="GO:0004614">
    <property type="term" value="F:phosphoglucomutase activity"/>
    <property type="evidence" value="ECO:0007669"/>
    <property type="project" value="UniProtKB-EC"/>
</dbReference>
<dbReference type="SUPFAM" id="SSF53738">
    <property type="entry name" value="Phosphoglucomutase, first 3 domains"/>
    <property type="match status" value="3"/>
</dbReference>
<evidence type="ECO:0000256" key="6">
    <source>
        <dbReference type="ARBA" id="ARBA00022723"/>
    </source>
</evidence>
<keyword evidence="7 9" id="KW-0460">Magnesium</keyword>
<comment type="catalytic activity">
    <reaction evidence="1">
        <text>alpha-D-glucose 1-phosphate = alpha-D-glucose 6-phosphate</text>
        <dbReference type="Rhea" id="RHEA:23536"/>
        <dbReference type="ChEBI" id="CHEBI:58225"/>
        <dbReference type="ChEBI" id="CHEBI:58601"/>
        <dbReference type="EC" id="5.4.2.2"/>
    </reaction>
</comment>
<dbReference type="FunFam" id="3.40.120.10:FF:000004">
    <property type="entry name" value="Phosphoglucomutase 5"/>
    <property type="match status" value="1"/>
</dbReference>
<evidence type="ECO:0000256" key="9">
    <source>
        <dbReference type="RuleBase" id="RU004326"/>
    </source>
</evidence>
<keyword evidence="15" id="KW-1185">Reference proteome</keyword>
<evidence type="ECO:0000256" key="8">
    <source>
        <dbReference type="ARBA" id="ARBA00023235"/>
    </source>
</evidence>
<evidence type="ECO:0000256" key="2">
    <source>
        <dbReference type="ARBA" id="ARBA00001946"/>
    </source>
</evidence>
<dbReference type="OrthoDB" id="9806956at2"/>
<evidence type="ECO:0000313" key="14">
    <source>
        <dbReference type="EMBL" id="ARO14818.1"/>
    </source>
</evidence>
<sequence>MAIKTQATTPIAGQKPGTSGLRKQTSVFMQPHFLENYVQAIFDGIGGVAGKTLVLGGDGRFFNDTASGIILRMAAAGGAKHIIVGRNALLSTPAASHLIRKRGADGGLILSASHNPGGPDGDFGLKFNMPNGGPAPESVTDRIFEATKTITAYQISDQVAPALDTDGTFDLDGMAVEVVDPVADYADLMETLFDFSAIRALFLSGFRMKFDAMHAATGPYAREIFVNRLGATGDSVVNDTPLPDFGGGHPDPNPIWAADLVATMSAPDAPDFGAASDGDGDRNMIMGKGLYVSPSDSLAVLAALMHLAPAYAEGPKGIARSMPTSAAADRVAAAKGICSFETPTGWKFFGNLLDADMATICGEESSGTGSNHVREKDGLWAVLLWLNILAATGKPVTTLLAEHWATYGRDYYTRHDYENVDAAAAHAVYNGLRDKLASLPGQNVDGLVIERADEFAYDDPVDQSRSANQGLRIFFKGGARAVLRLSGTGTVGATLRLYLEQPEPNLQRQAEDPQRALAQLIAAAGALTQINALTGRDQPDVIS</sequence>
<keyword evidence="6 9" id="KW-0479">Metal-binding</keyword>
<evidence type="ECO:0000256" key="7">
    <source>
        <dbReference type="ARBA" id="ARBA00022842"/>
    </source>
</evidence>
<dbReference type="InterPro" id="IPR045244">
    <property type="entry name" value="PGM"/>
</dbReference>
<dbReference type="PRINTS" id="PR00509">
    <property type="entry name" value="PGMPMM"/>
</dbReference>
<comment type="similarity">
    <text evidence="3 9">Belongs to the phosphohexose mutase family.</text>
</comment>
<feature type="domain" description="Alpha-D-phosphohexomutase alpha/beta/alpha" evidence="13">
    <location>
        <begin position="295"/>
        <end position="407"/>
    </location>
</feature>
<dbReference type="EMBL" id="CP019937">
    <property type="protein sequence ID" value="ARO14818.1"/>
    <property type="molecule type" value="Genomic_DNA"/>
</dbReference>
<dbReference type="EC" id="5.4.2.2" evidence="4"/>
<dbReference type="STRING" id="92947.BVG79_01472"/>
<protein>
    <recommendedName>
        <fullName evidence="4">phosphoglucomutase (alpha-D-glucose-1,6-bisphosphate-dependent)</fullName>
        <ecNumber evidence="4">5.4.2.2</ecNumber>
    </recommendedName>
</protein>
<dbReference type="InterPro" id="IPR005846">
    <property type="entry name" value="A-D-PHexomutase_a/b/a-III"/>
</dbReference>
<name>A0A1W6NZZ0_9RHOB</name>
<dbReference type="FunFam" id="3.30.310.50:FF:000002">
    <property type="entry name" value="Phosphoglucomutase 5"/>
    <property type="match status" value="1"/>
</dbReference>
<dbReference type="Gene3D" id="3.40.120.10">
    <property type="entry name" value="Alpha-D-Glucose-1,6-Bisphosphate, subunit A, domain 3"/>
    <property type="match status" value="3"/>
</dbReference>
<feature type="domain" description="Alpha-D-phosphohexomutase alpha/beta/alpha" evidence="11">
    <location>
        <begin position="14"/>
        <end position="153"/>
    </location>
</feature>
<evidence type="ECO:0000256" key="10">
    <source>
        <dbReference type="SAM" id="MobiDB-lite"/>
    </source>
</evidence>
<dbReference type="InterPro" id="IPR005845">
    <property type="entry name" value="A-D-PHexomutase_a/b/a-II"/>
</dbReference>
<dbReference type="InterPro" id="IPR005841">
    <property type="entry name" value="Alpha-D-phosphohexomutase_SF"/>
</dbReference>
<keyword evidence="8 14" id="KW-0413">Isomerase</keyword>
<dbReference type="Proteomes" id="UP000242447">
    <property type="component" value="Chromosome"/>
</dbReference>
<dbReference type="AlphaFoldDB" id="A0A1W6NZZ0"/>
<dbReference type="GO" id="GO:0000287">
    <property type="term" value="F:magnesium ion binding"/>
    <property type="evidence" value="ECO:0007669"/>
    <property type="project" value="InterPro"/>
</dbReference>
<evidence type="ECO:0000259" key="13">
    <source>
        <dbReference type="Pfam" id="PF02880"/>
    </source>
</evidence>
<dbReference type="Pfam" id="PF02880">
    <property type="entry name" value="PGM_PMM_III"/>
    <property type="match status" value="1"/>
</dbReference>
<dbReference type="InterPro" id="IPR016055">
    <property type="entry name" value="A-D-PHexomutase_a/b/a-I/II/III"/>
</dbReference>
<comment type="cofactor">
    <cofactor evidence="2">
        <name>Mg(2+)</name>
        <dbReference type="ChEBI" id="CHEBI:18420"/>
    </cofactor>
</comment>
<evidence type="ECO:0000259" key="12">
    <source>
        <dbReference type="Pfam" id="PF02879"/>
    </source>
</evidence>
<dbReference type="GO" id="GO:0005975">
    <property type="term" value="P:carbohydrate metabolic process"/>
    <property type="evidence" value="ECO:0007669"/>
    <property type="project" value="InterPro"/>
</dbReference>
<dbReference type="PROSITE" id="PS00710">
    <property type="entry name" value="PGM_PMM"/>
    <property type="match status" value="1"/>
</dbReference>
<reference evidence="14 15" key="1">
    <citation type="submission" date="2017-02" db="EMBL/GenBank/DDBJ databases">
        <title>Ketogulonicigenium robustum SPU B003 Genome sequencing and assembly.</title>
        <authorList>
            <person name="Li Y."/>
            <person name="Liu L."/>
            <person name="Wang C."/>
            <person name="Zhang M."/>
            <person name="Zhang T."/>
            <person name="Zhang Y."/>
        </authorList>
    </citation>
    <scope>NUCLEOTIDE SEQUENCE [LARGE SCALE GENOMIC DNA]</scope>
    <source>
        <strain evidence="14 15">SPU_B003</strain>
    </source>
</reference>
<gene>
    <name evidence="14" type="primary">pgm</name>
    <name evidence="14" type="ORF">BVG79_01472</name>
</gene>
<evidence type="ECO:0000256" key="1">
    <source>
        <dbReference type="ARBA" id="ARBA00000443"/>
    </source>
</evidence>
<evidence type="ECO:0000256" key="5">
    <source>
        <dbReference type="ARBA" id="ARBA00022553"/>
    </source>
</evidence>
<dbReference type="KEGG" id="kro:BVG79_01472"/>
<evidence type="ECO:0000259" key="11">
    <source>
        <dbReference type="Pfam" id="PF02878"/>
    </source>
</evidence>
<dbReference type="InterPro" id="IPR005844">
    <property type="entry name" value="A-D-PHexomutase_a/b/a-I"/>
</dbReference>